<proteinExistence type="inferred from homology"/>
<comment type="caution">
    <text evidence="5">The sequence shown here is derived from an EMBL/GenBank/DDBJ whole genome shotgun (WGS) entry which is preliminary data.</text>
</comment>
<dbReference type="EC" id="5.4.2.7" evidence="5"/>
<evidence type="ECO:0000256" key="1">
    <source>
        <dbReference type="ARBA" id="ARBA00010373"/>
    </source>
</evidence>
<dbReference type="PANTHER" id="PTHR21110">
    <property type="entry name" value="PHOSPHOPENTOMUTASE"/>
    <property type="match status" value="1"/>
</dbReference>
<reference evidence="5" key="1">
    <citation type="journal article" date="2021" name="PeerJ">
        <title>Analysis of 44 Vibrio anguillarum genomes reveals high genetic diversity.</title>
        <authorList>
            <person name="Hansen M.J."/>
            <person name="Dalsgaard I."/>
        </authorList>
    </citation>
    <scope>NUCLEOTIDE SEQUENCE</scope>
    <source>
        <strain evidence="5">850617-1/1</strain>
    </source>
</reference>
<keyword evidence="3" id="KW-0464">Manganese</keyword>
<sequence>MRFNMAKFIVVVLDGFGVGEMADVPLVRPQDCGANTAGKLLAHFALKRLPTLERLGLQNIIASPQSVMEINPQANTGRANLAHEGGDTFMGHQEIMGTRPTAPLIQPFQVALPDIESALLAQGYRVNRHTIQQVSLLIVNEGVVIGDNLEADLGQVYNLTCNFNRVTFESLLAIAAVVRKANSVSRNIAFGGSGCGITMDQILSAVEVKQNPTNGQKYIGINTPSSGVYSEGFQVAHLGYGVDAKTQVPWYLHQRNIQTWLYGKVADIVQNPHGCSYTSLVDTNQIFRFLIRDLCIEKEGFFCANIQETDLAGHQQDPKQYWTVLEKADEGLKDVITNMNEKDVLIVMADHGNDPFIGHTKHTREQVPLLCYQKGKQAISIGLRTTLSDVGATVCAFFGAQLPDHGTPITSLLNDQQKCHQ</sequence>
<accession>A0AAW4BFR7</accession>
<dbReference type="NCBIfam" id="NF009049">
    <property type="entry name" value="PRK12383.1"/>
    <property type="match status" value="1"/>
</dbReference>
<dbReference type="Pfam" id="PF01676">
    <property type="entry name" value="Metalloenzyme"/>
    <property type="match status" value="1"/>
</dbReference>
<gene>
    <name evidence="5" type="ORF">ERJ77_07695</name>
</gene>
<dbReference type="CDD" id="cd16009">
    <property type="entry name" value="PPM"/>
    <property type="match status" value="1"/>
</dbReference>
<dbReference type="EMBL" id="SCLC01000004">
    <property type="protein sequence ID" value="MBF4434388.1"/>
    <property type="molecule type" value="Genomic_DNA"/>
</dbReference>
<feature type="domain" description="Metalloenzyme" evidence="4">
    <location>
        <begin position="7"/>
        <end position="400"/>
    </location>
</feature>
<dbReference type="GO" id="GO:0000287">
    <property type="term" value="F:magnesium ion binding"/>
    <property type="evidence" value="ECO:0007669"/>
    <property type="project" value="InterPro"/>
</dbReference>
<keyword evidence="2" id="KW-0479">Metal-binding</keyword>
<dbReference type="GO" id="GO:0009117">
    <property type="term" value="P:nucleotide metabolic process"/>
    <property type="evidence" value="ECO:0007669"/>
    <property type="project" value="InterPro"/>
</dbReference>
<dbReference type="PIRSF" id="PIRSF001491">
    <property type="entry name" value="Ppentomutase"/>
    <property type="match status" value="1"/>
</dbReference>
<dbReference type="AlphaFoldDB" id="A0AAW4BFR7"/>
<dbReference type="InterPro" id="IPR024052">
    <property type="entry name" value="Phosphopentomutase_DeoB_cap_sf"/>
</dbReference>
<dbReference type="Gene3D" id="3.40.720.10">
    <property type="entry name" value="Alkaline Phosphatase, subunit A"/>
    <property type="match status" value="1"/>
</dbReference>
<dbReference type="SUPFAM" id="SSF53649">
    <property type="entry name" value="Alkaline phosphatase-like"/>
    <property type="match status" value="1"/>
</dbReference>
<evidence type="ECO:0000256" key="2">
    <source>
        <dbReference type="ARBA" id="ARBA00022723"/>
    </source>
</evidence>
<dbReference type="GO" id="GO:0043094">
    <property type="term" value="P:metabolic compound salvage"/>
    <property type="evidence" value="ECO:0007669"/>
    <property type="project" value="InterPro"/>
</dbReference>
<keyword evidence="5" id="KW-0413">Isomerase</keyword>
<evidence type="ECO:0000313" key="6">
    <source>
        <dbReference type="Proteomes" id="UP000786185"/>
    </source>
</evidence>
<dbReference type="InterPro" id="IPR017850">
    <property type="entry name" value="Alkaline_phosphatase_core_sf"/>
</dbReference>
<dbReference type="PANTHER" id="PTHR21110:SF0">
    <property type="entry name" value="PHOSPHOPENTOMUTASE"/>
    <property type="match status" value="1"/>
</dbReference>
<dbReference type="GO" id="GO:0005829">
    <property type="term" value="C:cytosol"/>
    <property type="evidence" value="ECO:0007669"/>
    <property type="project" value="TreeGrafter"/>
</dbReference>
<evidence type="ECO:0000256" key="3">
    <source>
        <dbReference type="ARBA" id="ARBA00023211"/>
    </source>
</evidence>
<protein>
    <submittedName>
        <fullName evidence="5">Phosphopentomutase</fullName>
        <ecNumber evidence="5">5.4.2.7</ecNumber>
    </submittedName>
</protein>
<dbReference type="InterPro" id="IPR010045">
    <property type="entry name" value="DeoB"/>
</dbReference>
<name>A0AAW4BFR7_VIBAN</name>
<dbReference type="Proteomes" id="UP000786185">
    <property type="component" value="Unassembled WGS sequence"/>
</dbReference>
<dbReference type="GO" id="GO:0008973">
    <property type="term" value="F:phosphopentomutase activity"/>
    <property type="evidence" value="ECO:0007669"/>
    <property type="project" value="UniProtKB-EC"/>
</dbReference>
<evidence type="ECO:0000313" key="5">
    <source>
        <dbReference type="EMBL" id="MBF4434388.1"/>
    </source>
</evidence>
<dbReference type="Gene3D" id="3.30.70.1250">
    <property type="entry name" value="Phosphopentomutase"/>
    <property type="match status" value="1"/>
</dbReference>
<comment type="similarity">
    <text evidence="1">Belongs to the phosphopentomutase family.</text>
</comment>
<organism evidence="5 6">
    <name type="scientific">Vibrio anguillarum</name>
    <name type="common">Listonella anguillarum</name>
    <dbReference type="NCBI Taxonomy" id="55601"/>
    <lineage>
        <taxon>Bacteria</taxon>
        <taxon>Pseudomonadati</taxon>
        <taxon>Pseudomonadota</taxon>
        <taxon>Gammaproteobacteria</taxon>
        <taxon>Vibrionales</taxon>
        <taxon>Vibrionaceae</taxon>
        <taxon>Vibrio</taxon>
    </lineage>
</organism>
<dbReference type="InterPro" id="IPR006124">
    <property type="entry name" value="Metalloenzyme"/>
</dbReference>
<evidence type="ECO:0000259" key="4">
    <source>
        <dbReference type="Pfam" id="PF01676"/>
    </source>
</evidence>